<protein>
    <submittedName>
        <fullName evidence="4">Protein of uncharacterized function, DUF400</fullName>
    </submittedName>
</protein>
<evidence type="ECO:0000259" key="3">
    <source>
        <dbReference type="Pfam" id="PF02169"/>
    </source>
</evidence>
<reference evidence="4 5" key="1">
    <citation type="submission" date="2015-09" db="EMBL/GenBank/DDBJ databases">
        <authorList>
            <consortium name="Pathogen Informatics"/>
        </authorList>
    </citation>
    <scope>NUCLEOTIDE SEQUENCE [LARGE SCALE GENOMIC DNA]</scope>
    <source>
        <strain evidence="4 5">2789STDY5608828</strain>
    </source>
</reference>
<evidence type="ECO:0000256" key="2">
    <source>
        <dbReference type="SAM" id="SignalP"/>
    </source>
</evidence>
<accession>A0A173WEA3</accession>
<evidence type="ECO:0000313" key="5">
    <source>
        <dbReference type="Proteomes" id="UP000095546"/>
    </source>
</evidence>
<name>A0A173WEA3_9FIRM</name>
<gene>
    <name evidence="4" type="ORF">ERS852385_00214</name>
</gene>
<feature type="signal peptide" evidence="2">
    <location>
        <begin position="1"/>
        <end position="28"/>
    </location>
</feature>
<sequence length="316" mass="32476">MRRQISKMLMACVMAMTLMVVSAASAFAAGTGMDWSGDSKITVQGMGVAPTYAVNAIQARMLARRAAVVDAYRQLAEMVKGVNVDSETTVENMMVTSDVTKTKVTALIQGARIVSEQAVDGGGYTVTMEMSVFGASNSLATAVLPTNTVPTSFPAPDASVPASTPSSVQVNVQVTPGTTQTPATTIPSVTTPSHQGSSAAAAPAGQAIGGYTGLIVDCRGLGLKPVMSPVIKNANGEPIYGYKNLDSATVIANGMASYTTDISKASRAGSNPLVVKAVGLDNHNGNPILSVADANRVLIENGASGFLDRTNVVFVR</sequence>
<keyword evidence="5" id="KW-1185">Reference proteome</keyword>
<proteinExistence type="predicted"/>
<evidence type="ECO:0000313" key="4">
    <source>
        <dbReference type="EMBL" id="CUN37791.1"/>
    </source>
</evidence>
<feature type="region of interest" description="Disordered" evidence="1">
    <location>
        <begin position="177"/>
        <end position="200"/>
    </location>
</feature>
<dbReference type="Pfam" id="PF02169">
    <property type="entry name" value="LPP20"/>
    <property type="match status" value="1"/>
</dbReference>
<dbReference type="InterPro" id="IPR024952">
    <property type="entry name" value="LPP20-like_dom"/>
</dbReference>
<feature type="domain" description="Lipoprotein LPP20-like" evidence="3">
    <location>
        <begin position="59"/>
        <end position="126"/>
    </location>
</feature>
<dbReference type="Proteomes" id="UP000095546">
    <property type="component" value="Unassembled WGS sequence"/>
</dbReference>
<dbReference type="eggNOG" id="COG3018">
    <property type="taxonomic scope" value="Bacteria"/>
</dbReference>
<dbReference type="AlphaFoldDB" id="A0A173WEA3"/>
<organism evidence="4 5">
    <name type="scientific">Mitsuokella jalaludinii</name>
    <dbReference type="NCBI Taxonomy" id="187979"/>
    <lineage>
        <taxon>Bacteria</taxon>
        <taxon>Bacillati</taxon>
        <taxon>Bacillota</taxon>
        <taxon>Negativicutes</taxon>
        <taxon>Selenomonadales</taxon>
        <taxon>Selenomonadaceae</taxon>
        <taxon>Mitsuokella</taxon>
    </lineage>
</organism>
<feature type="chain" id="PRO_5008014570" evidence="2">
    <location>
        <begin position="29"/>
        <end position="316"/>
    </location>
</feature>
<dbReference type="OrthoDB" id="9813452at2"/>
<dbReference type="EMBL" id="CYYU01000001">
    <property type="protein sequence ID" value="CUN37791.1"/>
    <property type="molecule type" value="Genomic_DNA"/>
</dbReference>
<dbReference type="RefSeq" id="WP_082427663.1">
    <property type="nucleotide sequence ID" value="NZ_CABIWZ010000001.1"/>
</dbReference>
<evidence type="ECO:0000256" key="1">
    <source>
        <dbReference type="SAM" id="MobiDB-lite"/>
    </source>
</evidence>
<dbReference type="STRING" id="187979.ERS852385_00214"/>
<keyword evidence="2" id="KW-0732">Signal</keyword>